<dbReference type="GO" id="GO:0045944">
    <property type="term" value="P:positive regulation of transcription by RNA polymerase II"/>
    <property type="evidence" value="ECO:0007669"/>
    <property type="project" value="TreeGrafter"/>
</dbReference>
<keyword evidence="5" id="KW-0238">DNA-binding</keyword>
<evidence type="ECO:0000256" key="8">
    <source>
        <dbReference type="SAM" id="MobiDB-lite"/>
    </source>
</evidence>
<evidence type="ECO:0000256" key="5">
    <source>
        <dbReference type="ARBA" id="ARBA00023125"/>
    </source>
</evidence>
<keyword evidence="2" id="KW-0479">Metal-binding</keyword>
<dbReference type="InterPro" id="IPR052202">
    <property type="entry name" value="Yeast_MetPath_Reg"/>
</dbReference>
<dbReference type="VEuPathDB" id="FungiDB:I303_01038"/>
<feature type="region of interest" description="Disordered" evidence="8">
    <location>
        <begin position="86"/>
        <end position="135"/>
    </location>
</feature>
<proteinExistence type="predicted"/>
<keyword evidence="3" id="KW-0862">Zinc</keyword>
<keyword evidence="7" id="KW-0539">Nucleus</keyword>
<gene>
    <name evidence="10" type="ORF">I303_01038</name>
</gene>
<dbReference type="OrthoDB" id="3364175at2759"/>
<dbReference type="SMART" id="SM00906">
    <property type="entry name" value="Fungal_trans"/>
    <property type="match status" value="1"/>
</dbReference>
<dbReference type="PANTHER" id="PTHR47782:SF1">
    <property type="entry name" value="PYRIMIDINE PATHWAY REGULATORY PROTEIN 1"/>
    <property type="match status" value="1"/>
</dbReference>
<sequence>MTSPSHNGVASSSTDSTANGSTPARPAIASTGIGRITPRSACEPCRTRKIKKQGKECVYANATTSWSYIAALEERIRGLEGERAQWIGQQDPENPNKRQRLDNSTSPISPPSPSLRRRSSLGGGSGTIPPPDRQPIISETPLVHPILVPFDRSVLPSSQHIHELLSHFFLYTNAAFPLFHIPTLQRQVDAVCFSDDLVARSDLAAVLFALAIGAASLFRTSPLHSALSPRAESFFHMAMRFTMPGIGFNSLARLQIQVAHLIFVLYNPNAGNAWDLAGAAARHALGMGLHHEWDDQVKTPLEREMGRRLFWITYSLDVMMCVVVARPPVIPDEWINADLPSIYDDSLITDTALHTGEASPLKAASLQVYRLRRIQCEILTRLHASSSPPAASWYDTMTERLDQWLVICPEGAGYANADWQTLHYHASISMLHRPSKANPMPDRQANTKALISSREVLRRSKDMYRMGRVNFNWLTMHNLFIQGVTYLNSLWQSRQNGWNIVPSSVDALLDIHVCSSLMEGVAAITPGTSGIRNAFEAVSEKIIRHVMSSNDRQTSSSQHNPLEVFLVHPLGDMNGDEWERTVAVVLQRLP</sequence>
<evidence type="ECO:0000256" key="6">
    <source>
        <dbReference type="ARBA" id="ARBA00023163"/>
    </source>
</evidence>
<dbReference type="CDD" id="cd12148">
    <property type="entry name" value="fungal_TF_MHR"/>
    <property type="match status" value="1"/>
</dbReference>
<name>A0A1A6AGS8_9TREE</name>
<dbReference type="GO" id="GO:0043565">
    <property type="term" value="F:sequence-specific DNA binding"/>
    <property type="evidence" value="ECO:0007669"/>
    <property type="project" value="TreeGrafter"/>
</dbReference>
<evidence type="ECO:0000259" key="9">
    <source>
        <dbReference type="SMART" id="SM00906"/>
    </source>
</evidence>
<evidence type="ECO:0000256" key="3">
    <source>
        <dbReference type="ARBA" id="ARBA00022833"/>
    </source>
</evidence>
<evidence type="ECO:0000256" key="2">
    <source>
        <dbReference type="ARBA" id="ARBA00022723"/>
    </source>
</evidence>
<evidence type="ECO:0000256" key="1">
    <source>
        <dbReference type="ARBA" id="ARBA00004123"/>
    </source>
</evidence>
<feature type="domain" description="Xylanolytic transcriptional activator regulatory" evidence="9">
    <location>
        <begin position="273"/>
        <end position="346"/>
    </location>
</feature>
<dbReference type="GO" id="GO:0008270">
    <property type="term" value="F:zinc ion binding"/>
    <property type="evidence" value="ECO:0007669"/>
    <property type="project" value="InterPro"/>
</dbReference>
<dbReference type="InterPro" id="IPR007219">
    <property type="entry name" value="XnlR_reg_dom"/>
</dbReference>
<comment type="subcellular location">
    <subcellularLocation>
        <location evidence="1">Nucleus</location>
    </subcellularLocation>
</comment>
<dbReference type="GO" id="GO:0006351">
    <property type="term" value="P:DNA-templated transcription"/>
    <property type="evidence" value="ECO:0007669"/>
    <property type="project" value="InterPro"/>
</dbReference>
<evidence type="ECO:0000256" key="4">
    <source>
        <dbReference type="ARBA" id="ARBA00023015"/>
    </source>
</evidence>
<protein>
    <recommendedName>
        <fullName evidence="9">Xylanolytic transcriptional activator regulatory domain-containing protein</fullName>
    </recommendedName>
</protein>
<dbReference type="Pfam" id="PF04082">
    <property type="entry name" value="Fungal_trans"/>
    <property type="match status" value="1"/>
</dbReference>
<keyword evidence="6" id="KW-0804">Transcription</keyword>
<keyword evidence="4" id="KW-0805">Transcription regulation</keyword>
<accession>A0A1A6AGS8</accession>
<feature type="compositionally biased region" description="Polar residues" evidence="8">
    <location>
        <begin position="1"/>
        <end position="22"/>
    </location>
</feature>
<dbReference type="STRING" id="1296121.A0A1A6AGS8"/>
<evidence type="ECO:0000256" key="7">
    <source>
        <dbReference type="ARBA" id="ARBA00023242"/>
    </source>
</evidence>
<reference evidence="10" key="1">
    <citation type="submission" date="2013-07" db="EMBL/GenBank/DDBJ databases">
        <title>The Genome Sequence of Cryptococcus dejecticola CBS10117.</title>
        <authorList>
            <consortium name="The Broad Institute Genome Sequencing Platform"/>
            <person name="Cuomo C."/>
            <person name="Litvintseva A."/>
            <person name="Chen Y."/>
            <person name="Heitman J."/>
            <person name="Sun S."/>
            <person name="Springer D."/>
            <person name="Dromer F."/>
            <person name="Young S.K."/>
            <person name="Zeng Q."/>
            <person name="Gargeya S."/>
            <person name="Fitzgerald M."/>
            <person name="Abouelleil A."/>
            <person name="Alvarado L."/>
            <person name="Berlin A.M."/>
            <person name="Chapman S.B."/>
            <person name="Dewar J."/>
            <person name="Goldberg J."/>
            <person name="Griggs A."/>
            <person name="Gujja S."/>
            <person name="Hansen M."/>
            <person name="Howarth C."/>
            <person name="Imamovic A."/>
            <person name="Larimer J."/>
            <person name="McCowan C."/>
            <person name="Murphy C."/>
            <person name="Pearson M."/>
            <person name="Priest M."/>
            <person name="Roberts A."/>
            <person name="Saif S."/>
            <person name="Shea T."/>
            <person name="Sykes S."/>
            <person name="Wortman J."/>
            <person name="Nusbaum C."/>
            <person name="Birren B."/>
        </authorList>
    </citation>
    <scope>NUCLEOTIDE SEQUENCE [LARGE SCALE GENOMIC DNA]</scope>
    <source>
        <strain evidence="10">CBS 10117</strain>
    </source>
</reference>
<feature type="region of interest" description="Disordered" evidence="8">
    <location>
        <begin position="1"/>
        <end position="47"/>
    </location>
</feature>
<dbReference type="AlphaFoldDB" id="A0A1A6AGS8"/>
<dbReference type="GO" id="GO:0000981">
    <property type="term" value="F:DNA-binding transcription factor activity, RNA polymerase II-specific"/>
    <property type="evidence" value="ECO:0007669"/>
    <property type="project" value="TreeGrafter"/>
</dbReference>
<organism evidence="10">
    <name type="scientific">Kwoniella dejecticola CBS 10117</name>
    <dbReference type="NCBI Taxonomy" id="1296121"/>
    <lineage>
        <taxon>Eukaryota</taxon>
        <taxon>Fungi</taxon>
        <taxon>Dikarya</taxon>
        <taxon>Basidiomycota</taxon>
        <taxon>Agaricomycotina</taxon>
        <taxon>Tremellomycetes</taxon>
        <taxon>Tremellales</taxon>
        <taxon>Cryptococcaceae</taxon>
        <taxon>Kwoniella</taxon>
    </lineage>
</organism>
<dbReference type="EMBL" id="KI894027">
    <property type="protein sequence ID" value="OBR89213.1"/>
    <property type="molecule type" value="Genomic_DNA"/>
</dbReference>
<dbReference type="GO" id="GO:0005634">
    <property type="term" value="C:nucleus"/>
    <property type="evidence" value="ECO:0007669"/>
    <property type="project" value="UniProtKB-SubCell"/>
</dbReference>
<evidence type="ECO:0000313" key="10">
    <source>
        <dbReference type="EMBL" id="OBR89213.1"/>
    </source>
</evidence>
<dbReference type="PANTHER" id="PTHR47782">
    <property type="entry name" value="ZN(II)2CYS6 TRANSCRIPTION FACTOR (EUROFUNG)-RELATED"/>
    <property type="match status" value="1"/>
</dbReference>